<reference evidence="1 2" key="1">
    <citation type="submission" date="2019-03" db="EMBL/GenBank/DDBJ databases">
        <title>Genomic Encyclopedia of Type Strains, Phase IV (KMG-IV): sequencing the most valuable type-strain genomes for metagenomic binning, comparative biology and taxonomic classification.</title>
        <authorList>
            <person name="Goeker M."/>
        </authorList>
    </citation>
    <scope>NUCLEOTIDE SEQUENCE [LARGE SCALE GENOMIC DNA]</scope>
    <source>
        <strain evidence="1 2">DSM 100013</strain>
    </source>
</reference>
<protein>
    <submittedName>
        <fullName evidence="1">Uncharacterized protein</fullName>
    </submittedName>
</protein>
<dbReference type="OrthoDB" id="1754972at2"/>
<keyword evidence="2" id="KW-1185">Reference proteome</keyword>
<comment type="caution">
    <text evidence="1">The sequence shown here is derived from an EMBL/GenBank/DDBJ whole genome shotgun (WGS) entry which is preliminary data.</text>
</comment>
<name>A0A4R2TIK4_9FIRM</name>
<sequence>MNNKTPNHSRNPQDIIDDTYNKRDYKIVEKSMNPYVMPLDMVRDVDVTDSKHFYPSNLVNTLYEEYKNSQK</sequence>
<accession>A0A4R2TIK4</accession>
<dbReference type="EMBL" id="SLYC01000009">
    <property type="protein sequence ID" value="TCQ03450.1"/>
    <property type="molecule type" value="Genomic_DNA"/>
</dbReference>
<dbReference type="Proteomes" id="UP000295504">
    <property type="component" value="Unassembled WGS sequence"/>
</dbReference>
<dbReference type="AlphaFoldDB" id="A0A4R2TIK4"/>
<dbReference type="RefSeq" id="WP_132847998.1">
    <property type="nucleotide sequence ID" value="NZ_CP058648.1"/>
</dbReference>
<organism evidence="1 2">
    <name type="scientific">Serpentinicella alkaliphila</name>
    <dbReference type="NCBI Taxonomy" id="1734049"/>
    <lineage>
        <taxon>Bacteria</taxon>
        <taxon>Bacillati</taxon>
        <taxon>Bacillota</taxon>
        <taxon>Clostridia</taxon>
        <taxon>Peptostreptococcales</taxon>
        <taxon>Natronincolaceae</taxon>
        <taxon>Serpentinicella</taxon>
    </lineage>
</organism>
<evidence type="ECO:0000313" key="2">
    <source>
        <dbReference type="Proteomes" id="UP000295504"/>
    </source>
</evidence>
<gene>
    <name evidence="1" type="ORF">EDD79_100930</name>
</gene>
<evidence type="ECO:0000313" key="1">
    <source>
        <dbReference type="EMBL" id="TCQ03450.1"/>
    </source>
</evidence>
<proteinExistence type="predicted"/>